<gene>
    <name evidence="4" type="ORF">CVLEPA_LOCUS8060</name>
</gene>
<feature type="compositionally biased region" description="Low complexity" evidence="2">
    <location>
        <begin position="921"/>
        <end position="934"/>
    </location>
</feature>
<dbReference type="PROSITE" id="PS50005">
    <property type="entry name" value="TPR"/>
    <property type="match status" value="1"/>
</dbReference>
<keyword evidence="5" id="KW-1185">Reference proteome</keyword>
<name>A0ABP0FI64_CLALP</name>
<reference evidence="4 5" key="1">
    <citation type="submission" date="2024-02" db="EMBL/GenBank/DDBJ databases">
        <authorList>
            <person name="Daric V."/>
            <person name="Darras S."/>
        </authorList>
    </citation>
    <scope>NUCLEOTIDE SEQUENCE [LARGE SCALE GENOMIC DNA]</scope>
</reference>
<evidence type="ECO:0000256" key="1">
    <source>
        <dbReference type="PROSITE-ProRule" id="PRU00339"/>
    </source>
</evidence>
<feature type="repeat" description="TPR" evidence="1">
    <location>
        <begin position="541"/>
        <end position="574"/>
    </location>
</feature>
<dbReference type="InterPro" id="IPR025883">
    <property type="entry name" value="Cadherin-like_domain"/>
</dbReference>
<feature type="domain" description="Cadherin-like beta-sandwich-like" evidence="3">
    <location>
        <begin position="101"/>
        <end position="187"/>
    </location>
</feature>
<feature type="region of interest" description="Disordered" evidence="2">
    <location>
        <begin position="800"/>
        <end position="934"/>
    </location>
</feature>
<keyword evidence="1" id="KW-0802">TPR repeat</keyword>
<accession>A0ABP0FI64</accession>
<evidence type="ECO:0000256" key="2">
    <source>
        <dbReference type="SAM" id="MobiDB-lite"/>
    </source>
</evidence>
<dbReference type="Pfam" id="PF12733">
    <property type="entry name" value="Cadherin-like"/>
    <property type="match status" value="2"/>
</dbReference>
<dbReference type="Proteomes" id="UP001642483">
    <property type="component" value="Unassembled WGS sequence"/>
</dbReference>
<proteinExistence type="predicted"/>
<dbReference type="InterPro" id="IPR011990">
    <property type="entry name" value="TPR-like_helical_dom_sf"/>
</dbReference>
<feature type="domain" description="Cadherin-like beta-sandwich-like" evidence="3">
    <location>
        <begin position="8"/>
        <end position="92"/>
    </location>
</feature>
<organism evidence="4 5">
    <name type="scientific">Clavelina lepadiformis</name>
    <name type="common">Light-bulb sea squirt</name>
    <name type="synonym">Ascidia lepadiformis</name>
    <dbReference type="NCBI Taxonomy" id="159417"/>
    <lineage>
        <taxon>Eukaryota</taxon>
        <taxon>Metazoa</taxon>
        <taxon>Chordata</taxon>
        <taxon>Tunicata</taxon>
        <taxon>Ascidiacea</taxon>
        <taxon>Aplousobranchia</taxon>
        <taxon>Clavelinidae</taxon>
        <taxon>Clavelina</taxon>
    </lineage>
</organism>
<sequence length="1005" mass="110297">MDDCDLEKLSATPAKLSPKFNRNTTEYEATVPSSVEKVKVDCLTSDTGASYQVFGAGGEKTIPLKEGDVTEIKIEVSAEDGTTKSYIIRIKRLSASDASLNQLSLSCGKLDPPFAMDQDEYTCILPCSVESVTVKPVAPDKKCVIVVAGSEPDFLMPLQLGETKIITRVSSVDGTNTKDYTITVVRKQLPWPVTLKDLTMAMKYECPMSLSPLYIPISIAGSDPKASMSQPCIDMLTRRSKVNPLNDSLLDKDWRVIDSKLDKEISSCVANSVYAYKGVKDEVIFSKMANHIKSCDKKPPAEVDSKQVTDSAWYKAEFESSSAKAPDFNHTVQVRNWEKRLQHMASGNSADSLVISAEENLASCKKKLPKKPGQTVRYVDGESPFDDVQKACIALAAAIKDKSKVASHHLKLAYALEEKHHLSEIFGFSDKEESAEVGAGTDVAAKESSKLEECQAICRLRGVAPNAPIALQLKAIDEEYKSLLESGQSGRADHVQSLYVWRSKQAVKNDLSGLQQMDESDPLSQAYLKYMDALAIDQNNYICNLHVGRMMLQREEYDEAVKRLQQAVGLKPGNVESRLFLGFALCQRKGGAGDRRAEALGYLHDGLDHFLMRRQNEAETEEIILSSSSDVHAEDIMRPANVQLIHAFVELAKNLKKSPQEGMRSAKEIYHCICLHVSMVLCSLFHKGFVFQQLEMILLNCQYALLEILIEERPNDTKWISQRCLYLSAMIRSTTIPRNKPLLALQEKVSQKLVSTNPCSSESLYLLGLSQLMIYDNNGLDAKNDKPLVEARLSLEASLEMEGKPASGEPPSQIKGQKWWQNKVAAEKATQEAAQPPKSQPAARGRGAALARGRAPARGVPPTRGTAAGSRGRGAAKTAPPARGRGAPARGATRGGFAASTASSSDVKCEKSNEQKKRAAESTPATATAASAASVDKNAPINRASYQTRLALARAYSRTDDRINEVREKYEEVMKMAPEVHDSYIELAELLVKTDPLAAVDIYCR</sequence>
<evidence type="ECO:0000313" key="5">
    <source>
        <dbReference type="Proteomes" id="UP001642483"/>
    </source>
</evidence>
<dbReference type="InterPro" id="IPR019734">
    <property type="entry name" value="TPR_rpt"/>
</dbReference>
<dbReference type="Gene3D" id="1.25.40.10">
    <property type="entry name" value="Tetratricopeptide repeat domain"/>
    <property type="match status" value="1"/>
</dbReference>
<feature type="compositionally biased region" description="Basic and acidic residues" evidence="2">
    <location>
        <begin position="907"/>
        <end position="920"/>
    </location>
</feature>
<dbReference type="SUPFAM" id="SSF48452">
    <property type="entry name" value="TPR-like"/>
    <property type="match status" value="1"/>
</dbReference>
<protein>
    <recommendedName>
        <fullName evidence="3">Cadherin-like beta-sandwich-like domain-containing protein</fullName>
    </recommendedName>
</protein>
<comment type="caution">
    <text evidence="4">The sequence shown here is derived from an EMBL/GenBank/DDBJ whole genome shotgun (WGS) entry which is preliminary data.</text>
</comment>
<dbReference type="EMBL" id="CAWYQH010000046">
    <property type="protein sequence ID" value="CAK8678105.1"/>
    <property type="molecule type" value="Genomic_DNA"/>
</dbReference>
<evidence type="ECO:0000313" key="4">
    <source>
        <dbReference type="EMBL" id="CAK8678105.1"/>
    </source>
</evidence>
<feature type="compositionally biased region" description="Low complexity" evidence="2">
    <location>
        <begin position="841"/>
        <end position="904"/>
    </location>
</feature>
<evidence type="ECO:0000259" key="3">
    <source>
        <dbReference type="Pfam" id="PF12733"/>
    </source>
</evidence>